<feature type="compositionally biased region" description="Basic and acidic residues" evidence="1">
    <location>
        <begin position="1"/>
        <end position="14"/>
    </location>
</feature>
<evidence type="ECO:0000313" key="3">
    <source>
        <dbReference type="Proteomes" id="UP000298030"/>
    </source>
</evidence>
<dbReference type="Proteomes" id="UP000298030">
    <property type="component" value="Unassembled WGS sequence"/>
</dbReference>
<dbReference type="AlphaFoldDB" id="A0A4Y7SZ51"/>
<protein>
    <submittedName>
        <fullName evidence="2">Uncharacterized protein</fullName>
    </submittedName>
</protein>
<reference evidence="2 3" key="1">
    <citation type="journal article" date="2019" name="Nat. Ecol. Evol.">
        <title>Megaphylogeny resolves global patterns of mushroom evolution.</title>
        <authorList>
            <person name="Varga T."/>
            <person name="Krizsan K."/>
            <person name="Foldi C."/>
            <person name="Dima B."/>
            <person name="Sanchez-Garcia M."/>
            <person name="Sanchez-Ramirez S."/>
            <person name="Szollosi G.J."/>
            <person name="Szarkandi J.G."/>
            <person name="Papp V."/>
            <person name="Albert L."/>
            <person name="Andreopoulos W."/>
            <person name="Angelini C."/>
            <person name="Antonin V."/>
            <person name="Barry K.W."/>
            <person name="Bougher N.L."/>
            <person name="Buchanan P."/>
            <person name="Buyck B."/>
            <person name="Bense V."/>
            <person name="Catcheside P."/>
            <person name="Chovatia M."/>
            <person name="Cooper J."/>
            <person name="Damon W."/>
            <person name="Desjardin D."/>
            <person name="Finy P."/>
            <person name="Geml J."/>
            <person name="Haridas S."/>
            <person name="Hughes K."/>
            <person name="Justo A."/>
            <person name="Karasinski D."/>
            <person name="Kautmanova I."/>
            <person name="Kiss B."/>
            <person name="Kocsube S."/>
            <person name="Kotiranta H."/>
            <person name="LaButti K.M."/>
            <person name="Lechner B.E."/>
            <person name="Liimatainen K."/>
            <person name="Lipzen A."/>
            <person name="Lukacs Z."/>
            <person name="Mihaltcheva S."/>
            <person name="Morgado L.N."/>
            <person name="Niskanen T."/>
            <person name="Noordeloos M.E."/>
            <person name="Ohm R.A."/>
            <person name="Ortiz-Santana B."/>
            <person name="Ovrebo C."/>
            <person name="Racz N."/>
            <person name="Riley R."/>
            <person name="Savchenko A."/>
            <person name="Shiryaev A."/>
            <person name="Soop K."/>
            <person name="Spirin V."/>
            <person name="Szebenyi C."/>
            <person name="Tomsovsky M."/>
            <person name="Tulloss R.E."/>
            <person name="Uehling J."/>
            <person name="Grigoriev I.V."/>
            <person name="Vagvolgyi C."/>
            <person name="Papp T."/>
            <person name="Martin F.M."/>
            <person name="Miettinen O."/>
            <person name="Hibbett D.S."/>
            <person name="Nagy L.G."/>
        </authorList>
    </citation>
    <scope>NUCLEOTIDE SEQUENCE [LARGE SCALE GENOMIC DNA]</scope>
    <source>
        <strain evidence="2 3">FP101781</strain>
    </source>
</reference>
<dbReference type="EMBL" id="QPFP01000042">
    <property type="protein sequence ID" value="TEB27143.1"/>
    <property type="molecule type" value="Genomic_DNA"/>
</dbReference>
<gene>
    <name evidence="2" type="ORF">FA13DRAFT_1884450</name>
</gene>
<organism evidence="2 3">
    <name type="scientific">Coprinellus micaceus</name>
    <name type="common">Glistening ink-cap mushroom</name>
    <name type="synonym">Coprinus micaceus</name>
    <dbReference type="NCBI Taxonomy" id="71717"/>
    <lineage>
        <taxon>Eukaryota</taxon>
        <taxon>Fungi</taxon>
        <taxon>Dikarya</taxon>
        <taxon>Basidiomycota</taxon>
        <taxon>Agaricomycotina</taxon>
        <taxon>Agaricomycetes</taxon>
        <taxon>Agaricomycetidae</taxon>
        <taxon>Agaricales</taxon>
        <taxon>Agaricineae</taxon>
        <taxon>Psathyrellaceae</taxon>
        <taxon>Coprinellus</taxon>
    </lineage>
</organism>
<proteinExistence type="predicted"/>
<name>A0A4Y7SZ51_COPMI</name>
<accession>A0A4Y7SZ51</accession>
<sequence>MAGEYELARTEPNLHHVRPSNKHPVSSPAMVTRRLSSRSIFEAAPQKVKSGQPEHKDSNYSSIAPEWRVNVAEEAKCLANYWHTTSSLRAGELVDRLRVATVRLRVRWPSAGLAVVGALPMKGTAKFQSHTAGKFHEMTSRAVVAPSNGINETPVDVYKFQWSGAMQAVVRT</sequence>
<evidence type="ECO:0000313" key="2">
    <source>
        <dbReference type="EMBL" id="TEB27143.1"/>
    </source>
</evidence>
<evidence type="ECO:0000256" key="1">
    <source>
        <dbReference type="SAM" id="MobiDB-lite"/>
    </source>
</evidence>
<comment type="caution">
    <text evidence="2">The sequence shown here is derived from an EMBL/GenBank/DDBJ whole genome shotgun (WGS) entry which is preliminary data.</text>
</comment>
<feature type="region of interest" description="Disordered" evidence="1">
    <location>
        <begin position="1"/>
        <end position="31"/>
    </location>
</feature>
<keyword evidence="3" id="KW-1185">Reference proteome</keyword>